<dbReference type="InterPro" id="IPR032675">
    <property type="entry name" value="LRR_dom_sf"/>
</dbReference>
<dbReference type="SUPFAM" id="SSF46626">
    <property type="entry name" value="Cytochrome c"/>
    <property type="match status" value="1"/>
</dbReference>
<feature type="transmembrane region" description="Helical" evidence="5">
    <location>
        <begin position="45"/>
        <end position="67"/>
    </location>
</feature>
<keyword evidence="1 4" id="KW-0349">Heme</keyword>
<dbReference type="GO" id="GO:0046872">
    <property type="term" value="F:metal ion binding"/>
    <property type="evidence" value="ECO:0007669"/>
    <property type="project" value="UniProtKB-KW"/>
</dbReference>
<reference evidence="7 8" key="1">
    <citation type="submission" date="2019-07" db="EMBL/GenBank/DDBJ databases">
        <authorList>
            <person name="Huq M.A."/>
        </authorList>
    </citation>
    <scope>NUCLEOTIDE SEQUENCE [LARGE SCALE GENOMIC DNA]</scope>
    <source>
        <strain evidence="7 8">MAH-19</strain>
    </source>
</reference>
<evidence type="ECO:0000256" key="4">
    <source>
        <dbReference type="PROSITE-ProRule" id="PRU00433"/>
    </source>
</evidence>
<evidence type="ECO:0000256" key="5">
    <source>
        <dbReference type="SAM" id="Phobius"/>
    </source>
</evidence>
<dbReference type="PANTHER" id="PTHR35889">
    <property type="entry name" value="CYCLOINULO-OLIGOSACCHARIDE FRUCTANOTRANSFERASE-RELATED"/>
    <property type="match status" value="1"/>
</dbReference>
<dbReference type="GO" id="GO:0020037">
    <property type="term" value="F:heme binding"/>
    <property type="evidence" value="ECO:0007669"/>
    <property type="project" value="InterPro"/>
</dbReference>
<comment type="caution">
    <text evidence="7">The sequence shown here is derived from an EMBL/GenBank/DDBJ whole genome shotgun (WGS) entry which is preliminary data.</text>
</comment>
<keyword evidence="5" id="KW-0812">Transmembrane</keyword>
<dbReference type="InterPro" id="IPR036909">
    <property type="entry name" value="Cyt_c-like_dom_sf"/>
</dbReference>
<dbReference type="Gene3D" id="3.80.10.10">
    <property type="entry name" value="Ribonuclease Inhibitor"/>
    <property type="match status" value="1"/>
</dbReference>
<evidence type="ECO:0000256" key="2">
    <source>
        <dbReference type="ARBA" id="ARBA00022723"/>
    </source>
</evidence>
<sequence>MIISRYKGFADNLLIALNIFIVFLLLADGHIVIPQWLQPTGRMHPLVLHFPIVLLILAMLLEFFRFMPEFTDDKLYQQFTTTLLLVGALFSAITVIMGLFLSHEAGYANGNLQWHKWFGVCVTFIATFIYWFRGKSRYNATIARVNAIVLVFFVIVAGHFGADITHGDNFILAPVMHKKQVSVDKAIVYQDVIQPIFESKCNGCHNAEKSKGGLILTDQASLLKGGKTGKLFVPGQPQVSLLLQRIHLPDDAKNHMPPNGKPQLTPDEMKVLYLWIKDNANFDQKVVSLPAGDSLRTIASTFLKPAEAVEEQFDFAAADDKTIKKLNSNYRGVYQLGTNSPALSVDIFNRTAYDPKMLSDLTEIKKQIVSLDLHKMPVKDGELKTIAKFENLRTLNLNYTDITGSTLKELTSLKYLRSLSLAGTQLKPHSLDQLGAFKSLNELVIWNSGLSATDIQQLKTANKKVQIIDGYKNDGKLIPLNSPQIKNTAFVFSKPVPLVISHPIKGVTIRYTTDGTDPDSLHSAIYQPGVMIADNSTIKAKAYKPGWYGSNIVSAAFYKDSFRPDSVQLLSVPNEKYRAGGAKALADGELGTMDYNAGKWLGYQIDMQVLLYYNQPVTPHTLTFNCLRMINNQIFLPNEIQVWGGKDKDHLKLISTLKTGEQKKDDPTVITGMVCKLNVSAPISCIKLVAKPIYKLPQWHPAKGQPSWVFADEIFVN</sequence>
<gene>
    <name evidence="7" type="ORF">FO440_13595</name>
</gene>
<proteinExistence type="predicted"/>
<keyword evidence="8" id="KW-1185">Reference proteome</keyword>
<feature type="transmembrane region" description="Helical" evidence="5">
    <location>
        <begin position="12"/>
        <end position="33"/>
    </location>
</feature>
<keyword evidence="5" id="KW-1133">Transmembrane helix</keyword>
<dbReference type="PROSITE" id="PS51007">
    <property type="entry name" value="CYTC"/>
    <property type="match status" value="1"/>
</dbReference>
<dbReference type="PANTHER" id="PTHR35889:SF3">
    <property type="entry name" value="F-BOX DOMAIN-CONTAINING PROTEIN"/>
    <property type="match status" value="1"/>
</dbReference>
<dbReference type="InterPro" id="IPR019251">
    <property type="entry name" value="DUF2231_TM"/>
</dbReference>
<dbReference type="EMBL" id="VLPK01000002">
    <property type="protein sequence ID" value="TSJ40771.1"/>
    <property type="molecule type" value="Genomic_DNA"/>
</dbReference>
<feature type="transmembrane region" description="Helical" evidence="5">
    <location>
        <begin position="144"/>
        <end position="162"/>
    </location>
</feature>
<keyword evidence="5" id="KW-0472">Membrane</keyword>
<dbReference type="AlphaFoldDB" id="A0A556MLG8"/>
<feature type="transmembrane region" description="Helical" evidence="5">
    <location>
        <begin position="79"/>
        <end position="102"/>
    </location>
</feature>
<keyword evidence="3 4" id="KW-0408">Iron</keyword>
<keyword evidence="2 4" id="KW-0479">Metal-binding</keyword>
<name>A0A556MLG8_9SPHI</name>
<evidence type="ECO:0000259" key="6">
    <source>
        <dbReference type="PROSITE" id="PS51007"/>
    </source>
</evidence>
<accession>A0A556MLG8</accession>
<feature type="transmembrane region" description="Helical" evidence="5">
    <location>
        <begin position="114"/>
        <end position="132"/>
    </location>
</feature>
<dbReference type="Pfam" id="PF13287">
    <property type="entry name" value="Fn3_assoc"/>
    <property type="match status" value="1"/>
</dbReference>
<dbReference type="Pfam" id="PF09990">
    <property type="entry name" value="DUF2231"/>
    <property type="match status" value="1"/>
</dbReference>
<dbReference type="InterPro" id="IPR026876">
    <property type="entry name" value="Fn3_assoc_repeat"/>
</dbReference>
<protein>
    <submittedName>
        <fullName evidence="7">Cytochrome C</fullName>
    </submittedName>
</protein>
<evidence type="ECO:0000313" key="7">
    <source>
        <dbReference type="EMBL" id="TSJ40771.1"/>
    </source>
</evidence>
<evidence type="ECO:0000313" key="8">
    <source>
        <dbReference type="Proteomes" id="UP000318733"/>
    </source>
</evidence>
<organism evidence="7 8">
    <name type="scientific">Mucilaginibacter corticis</name>
    <dbReference type="NCBI Taxonomy" id="2597670"/>
    <lineage>
        <taxon>Bacteria</taxon>
        <taxon>Pseudomonadati</taxon>
        <taxon>Bacteroidota</taxon>
        <taxon>Sphingobacteriia</taxon>
        <taxon>Sphingobacteriales</taxon>
        <taxon>Sphingobacteriaceae</taxon>
        <taxon>Mucilaginibacter</taxon>
    </lineage>
</organism>
<feature type="domain" description="Cytochrome c" evidence="6">
    <location>
        <begin position="188"/>
        <end position="280"/>
    </location>
</feature>
<dbReference type="GO" id="GO:0009055">
    <property type="term" value="F:electron transfer activity"/>
    <property type="evidence" value="ECO:0007669"/>
    <property type="project" value="InterPro"/>
</dbReference>
<dbReference type="Proteomes" id="UP000318733">
    <property type="component" value="Unassembled WGS sequence"/>
</dbReference>
<evidence type="ECO:0000256" key="3">
    <source>
        <dbReference type="ARBA" id="ARBA00023004"/>
    </source>
</evidence>
<dbReference type="InterPro" id="IPR009056">
    <property type="entry name" value="Cyt_c-like_dom"/>
</dbReference>
<dbReference type="Pfam" id="PF07635">
    <property type="entry name" value="PSCyt1"/>
    <property type="match status" value="1"/>
</dbReference>
<dbReference type="OrthoDB" id="713772at2"/>
<dbReference type="InterPro" id="IPR011429">
    <property type="entry name" value="Cyt_c_Planctomycete-type"/>
</dbReference>
<evidence type="ECO:0000256" key="1">
    <source>
        <dbReference type="ARBA" id="ARBA00022617"/>
    </source>
</evidence>
<dbReference type="RefSeq" id="WP_144248809.1">
    <property type="nucleotide sequence ID" value="NZ_VLPK01000002.1"/>
</dbReference>
<dbReference type="SUPFAM" id="SSF52047">
    <property type="entry name" value="RNI-like"/>
    <property type="match status" value="1"/>
</dbReference>